<feature type="region of interest" description="Disordered" evidence="1">
    <location>
        <begin position="27"/>
        <end position="90"/>
    </location>
</feature>
<protein>
    <submittedName>
        <fullName evidence="3">Substrate-binding domain-containing protein</fullName>
    </submittedName>
</protein>
<accession>A0A5R9G0G3</accession>
<reference evidence="3 4" key="1">
    <citation type="submission" date="2019-05" db="EMBL/GenBank/DDBJ databases">
        <title>Streptomyces sp. NEAU-C151, a novel actinomycete isolated from soil.</title>
        <authorList>
            <person name="Han L."/>
            <person name="Jiang H."/>
        </authorList>
    </citation>
    <scope>NUCLEOTIDE SEQUENCE [LARGE SCALE GENOMIC DNA]</scope>
    <source>
        <strain evidence="3 4">NEAU-C151</strain>
    </source>
</reference>
<evidence type="ECO:0000313" key="3">
    <source>
        <dbReference type="EMBL" id="TLS47008.1"/>
    </source>
</evidence>
<dbReference type="EMBL" id="VBZC01000005">
    <property type="protein sequence ID" value="TLS47008.1"/>
    <property type="molecule type" value="Genomic_DNA"/>
</dbReference>
<evidence type="ECO:0000259" key="2">
    <source>
        <dbReference type="Pfam" id="PF13407"/>
    </source>
</evidence>
<dbReference type="SUPFAM" id="SSF53822">
    <property type="entry name" value="Periplasmic binding protein-like I"/>
    <property type="match status" value="1"/>
</dbReference>
<dbReference type="InterPro" id="IPR025997">
    <property type="entry name" value="SBP_2_dom"/>
</dbReference>
<dbReference type="AlphaFoldDB" id="A0A5R9G0G3"/>
<feature type="compositionally biased region" description="Basic and acidic residues" evidence="1">
    <location>
        <begin position="66"/>
        <end position="77"/>
    </location>
</feature>
<dbReference type="Gene3D" id="3.40.50.2300">
    <property type="match status" value="2"/>
</dbReference>
<feature type="domain" description="Periplasmic binding protein" evidence="2">
    <location>
        <begin position="188"/>
        <end position="428"/>
    </location>
</feature>
<organism evidence="3 4">
    <name type="scientific">Streptomyces montanus</name>
    <dbReference type="NCBI Taxonomy" id="2580423"/>
    <lineage>
        <taxon>Bacteria</taxon>
        <taxon>Bacillati</taxon>
        <taxon>Actinomycetota</taxon>
        <taxon>Actinomycetes</taxon>
        <taxon>Kitasatosporales</taxon>
        <taxon>Streptomycetaceae</taxon>
        <taxon>Streptomyces</taxon>
    </lineage>
</organism>
<comment type="caution">
    <text evidence="3">The sequence shown here is derived from an EMBL/GenBank/DDBJ whole genome shotgun (WGS) entry which is preliminary data.</text>
</comment>
<dbReference type="InterPro" id="IPR028082">
    <property type="entry name" value="Peripla_BP_I"/>
</dbReference>
<sequence length="472" mass="50615">MSHSDALETVVRHKFLIAGTRLRPFPPERRTVPSVGHRAALPPRRRPPWSAPPPHACRPVLNGTGRDWKEPPAEDRNTTGPGAGATSQECSTMSFRPVRAARRAMTAIVPVTALLTLAACGGGATPAADSSQAAAADSPGLTAARKAVQQYSQRPTRIPVTQPVGKKIPTGKKIDFILCGVQSCKDLADYFTTAAKKLGWEVKQISTQGTPESVQAAYEQAVRDKPDAVVASGFPRAVYAKQLAKLKKAGIPVIQSNADDVLGDGIGLLKNGPADVDVQGTMIASWVVSNSGAKANTVYFDLPAYTILKPVRDGFEAKYREWCEGCELDTVDVPITAIGKDMPDRVVSYVRSHPKVTHIVFSLGLLNVGVPAALKTAGITGKHIVVNVGDAQSYQYIEGGLTDAAMALNLYETAWIQVDALARHFTGQSMDVDQKAELPNMLITKENLPSADGDFPLVEDYQKQFKALWGLS</sequence>
<gene>
    <name evidence="3" type="ORF">FE633_05365</name>
</gene>
<proteinExistence type="predicted"/>
<name>A0A5R9G0G3_9ACTN</name>
<evidence type="ECO:0000313" key="4">
    <source>
        <dbReference type="Proteomes" id="UP000305906"/>
    </source>
</evidence>
<evidence type="ECO:0000256" key="1">
    <source>
        <dbReference type="SAM" id="MobiDB-lite"/>
    </source>
</evidence>
<keyword evidence="4" id="KW-1185">Reference proteome</keyword>
<dbReference type="Proteomes" id="UP000305906">
    <property type="component" value="Unassembled WGS sequence"/>
</dbReference>
<dbReference type="Pfam" id="PF13407">
    <property type="entry name" value="Peripla_BP_4"/>
    <property type="match status" value="1"/>
</dbReference>